<gene>
    <name evidence="2" type="ORF">M437DRAFT_87746</name>
</gene>
<evidence type="ECO:0000313" key="3">
    <source>
        <dbReference type="Proteomes" id="UP000030672"/>
    </source>
</evidence>
<proteinExistence type="predicted"/>
<dbReference type="Proteomes" id="UP000030672">
    <property type="component" value="Unassembled WGS sequence"/>
</dbReference>
<name>A0A074WAE0_AURM1</name>
<dbReference type="EMBL" id="KL584848">
    <property type="protein sequence ID" value="KEQ59486.1"/>
    <property type="molecule type" value="Genomic_DNA"/>
</dbReference>
<reference evidence="2 3" key="1">
    <citation type="journal article" date="2014" name="BMC Genomics">
        <title>Genome sequencing of four Aureobasidium pullulans varieties: biotechnological potential, stress tolerance, and description of new species.</title>
        <authorList>
            <person name="Gostin Ar C."/>
            <person name="Ohm R.A."/>
            <person name="Kogej T."/>
            <person name="Sonjak S."/>
            <person name="Turk M."/>
            <person name="Zajc J."/>
            <person name="Zalar P."/>
            <person name="Grube M."/>
            <person name="Sun H."/>
            <person name="Han J."/>
            <person name="Sharma A."/>
            <person name="Chiniquy J."/>
            <person name="Ngan C.Y."/>
            <person name="Lipzen A."/>
            <person name="Barry K."/>
            <person name="Grigoriev I.V."/>
            <person name="Gunde-Cimerman N."/>
        </authorList>
    </citation>
    <scope>NUCLEOTIDE SEQUENCE [LARGE SCALE GENOMIC DNA]</scope>
    <source>
        <strain evidence="2 3">CBS 110374</strain>
    </source>
</reference>
<feature type="compositionally biased region" description="Basic and acidic residues" evidence="1">
    <location>
        <begin position="7"/>
        <end position="16"/>
    </location>
</feature>
<feature type="region of interest" description="Disordered" evidence="1">
    <location>
        <begin position="1"/>
        <end position="26"/>
    </location>
</feature>
<dbReference type="RefSeq" id="XP_040876509.1">
    <property type="nucleotide sequence ID" value="XM_041028701.1"/>
</dbReference>
<protein>
    <submittedName>
        <fullName evidence="2">Uncharacterized protein</fullName>
    </submittedName>
</protein>
<dbReference type="HOGENOM" id="CLU_2145364_0_0_1"/>
<keyword evidence="3" id="KW-1185">Reference proteome</keyword>
<dbReference type="GeneID" id="63922074"/>
<evidence type="ECO:0000313" key="2">
    <source>
        <dbReference type="EMBL" id="KEQ59486.1"/>
    </source>
</evidence>
<sequence>MEPPKAASEESAKLDPDQNPTTLSKEDIRRLIRHTLKISDDLVLAWHFQTKNQIKKIKQRESDIQRASELLLKLHEDIARWTSKKLEASANLKELESLVELMKPGLKAQGLD</sequence>
<dbReference type="AlphaFoldDB" id="A0A074WAE0"/>
<organism evidence="2 3">
    <name type="scientific">Aureobasidium melanogenum (strain CBS 110374)</name>
    <name type="common">Aureobasidium pullulans var. melanogenum</name>
    <dbReference type="NCBI Taxonomy" id="1043003"/>
    <lineage>
        <taxon>Eukaryota</taxon>
        <taxon>Fungi</taxon>
        <taxon>Dikarya</taxon>
        <taxon>Ascomycota</taxon>
        <taxon>Pezizomycotina</taxon>
        <taxon>Dothideomycetes</taxon>
        <taxon>Dothideomycetidae</taxon>
        <taxon>Dothideales</taxon>
        <taxon>Saccotheciaceae</taxon>
        <taxon>Aureobasidium</taxon>
    </lineage>
</organism>
<evidence type="ECO:0000256" key="1">
    <source>
        <dbReference type="SAM" id="MobiDB-lite"/>
    </source>
</evidence>
<accession>A0A074WAE0</accession>